<dbReference type="Ensembl" id="ENSSAUT00010005675.1">
    <property type="protein sequence ID" value="ENSSAUP00010005274.1"/>
    <property type="gene ID" value="ENSSAUG00010002638.1"/>
</dbReference>
<dbReference type="PRINTS" id="PR00205">
    <property type="entry name" value="CADHERIN"/>
</dbReference>
<evidence type="ECO:0000259" key="10">
    <source>
        <dbReference type="PROSITE" id="PS50268"/>
    </source>
</evidence>
<dbReference type="GO" id="GO:0016477">
    <property type="term" value="P:cell migration"/>
    <property type="evidence" value="ECO:0007669"/>
    <property type="project" value="TreeGrafter"/>
</dbReference>
<keyword evidence="4 7" id="KW-0106">Calcium</keyword>
<dbReference type="OrthoDB" id="6491773at2759"/>
<evidence type="ECO:0000256" key="5">
    <source>
        <dbReference type="ARBA" id="ARBA00022989"/>
    </source>
</evidence>
<dbReference type="Proteomes" id="UP000472265">
    <property type="component" value="Chromosome 18"/>
</dbReference>
<dbReference type="GO" id="GO:0045296">
    <property type="term" value="F:cadherin binding"/>
    <property type="evidence" value="ECO:0007669"/>
    <property type="project" value="TreeGrafter"/>
</dbReference>
<dbReference type="GeneTree" id="ENSGT00940000165849"/>
<sequence>MSFDMEGITGSMLLCLLCLISLANANIGPSFGETFFEVCEDIPVGQLAFTIQATDPEGDPLTYTLSGADAIYFEVNQNTGQVDVRRSLDRESNTVLRPIATVTDGFTDRTTTLSIVLADANDNKPIFQQASYDFSCPENTAVGTSLFRVQATDADTSNAGVVQYRIESVTPEAGLSLFSIVPATGVVSLAGSLNYNELSGFYQLKIIATDGGGKCYSDSITTHSSIVFGFITVVDIPDLDPQFVGTPYVASVREDSLVDQSVIKVTAFDQDRGVNDAIVYSIIASTVEGNQFKISSDEGVISVSAPIDREEIGDTVTLTVKATESQLNINGDPASTTTDVLINIIDVNDNPPEFYKCEGQEDKPVCVIAIQFTGEVFEHTTGSIPINMMVKDLDKTRRTQLTLQGADKGMFSVEPASTTSDSVVQLLVKQPDELDFEKIQEAVLQVIATDEDKPTFSTTATVTISIKDANDNSPTFPEDTYKLTVAEHSPAGTAIATITATDPDTMDQGLITYKLLPESILPYFDVKPTTGEIYVKNETLLDREVRSLYSATLQARDTGGKPGTTVLEITLTDINDQPPVFNRESYLEFVPEDGQFELQITATDADETDSINSQIVYGIEPSEYSSNFTIDPDTGVLRNQGTLDREALNPDLDGRIELIVTATDKGTPPLSSTVPVIINVEDVNDNVPQFEASSYTFSVKEGVKGANVGSVYARDMDQTVDFNRISFSINGGFGSFIIRSSAVEQGYRGEISVDPDIELDYEGSRKHYTLQVEATDLEGETASVTVEVNVVDVNDERPEFLPTGPFTVKENTTITGSVGYFEAQDKDGNNSLIYELESMTCKCNDSWTPCSSFILEPTGEIKVNPVKELDYEQCDQALIEAQVIDELTEKGWNNSATTGEVLINIEDINDNVPVFIHTKSTFVVVAESASLGTQVAEVTATDRDSGKNGEINFKVALVQFENLNNEISGEKLLFTAFTTQRQDIYVGLIQTTEPLDLTLKGKYLVTVTATDTGGLSASTVLDLLTVDGSYKVELEFTTSEAEVERDRDEIVSALTAATSAAVQIITIRENTAPESRAEGTTIVEAYFIYPNGTALDSVEVRKKLSSPEHYLALGQLGLMNIGSAPEAEKESDPWKFILLGMVAGLIIVLAVLTTSLMCTRRNFRRKLKAAKAMNSASMVTYDNQKSGPVVPGTNKYTMEGANPVLNLNIDTTMILDMDEESSDVDKVSLNSLEYTEDMDKETTNGMHVIMEEEDDDGEPPEYIEPLGAALAQLGQKKGSNKAQMGFTNPAFSTTDL</sequence>
<dbReference type="FunFam" id="2.60.40.60:FF:000168">
    <property type="entry name" value="Cadherin-related family member 2"/>
    <property type="match status" value="1"/>
</dbReference>
<dbReference type="SMART" id="SM00112">
    <property type="entry name" value="CA"/>
    <property type="match status" value="9"/>
</dbReference>
<evidence type="ECO:0000256" key="1">
    <source>
        <dbReference type="ARBA" id="ARBA00004370"/>
    </source>
</evidence>
<evidence type="ECO:0000256" key="7">
    <source>
        <dbReference type="PROSITE-ProRule" id="PRU00043"/>
    </source>
</evidence>
<dbReference type="GO" id="GO:0007156">
    <property type="term" value="P:homophilic cell adhesion via plasma membrane adhesion molecules"/>
    <property type="evidence" value="ECO:0007669"/>
    <property type="project" value="InterPro"/>
</dbReference>
<evidence type="ECO:0000256" key="9">
    <source>
        <dbReference type="SAM" id="SignalP"/>
    </source>
</evidence>
<keyword evidence="9" id="KW-0732">Signal</keyword>
<dbReference type="GO" id="GO:0009653">
    <property type="term" value="P:anatomical structure morphogenesis"/>
    <property type="evidence" value="ECO:0007669"/>
    <property type="project" value="UniProtKB-ARBA"/>
</dbReference>
<dbReference type="Pfam" id="PF00028">
    <property type="entry name" value="Cadherin"/>
    <property type="match status" value="7"/>
</dbReference>
<dbReference type="InterPro" id="IPR015919">
    <property type="entry name" value="Cadherin-like_sf"/>
</dbReference>
<dbReference type="FunFam" id="2.60.40.60:FF:000094">
    <property type="entry name" value="protocadherin gamma-C4 isoform X2"/>
    <property type="match status" value="1"/>
</dbReference>
<evidence type="ECO:0000313" key="12">
    <source>
        <dbReference type="Proteomes" id="UP000472265"/>
    </source>
</evidence>
<dbReference type="GO" id="GO:0008013">
    <property type="term" value="F:beta-catenin binding"/>
    <property type="evidence" value="ECO:0007669"/>
    <property type="project" value="TreeGrafter"/>
</dbReference>
<dbReference type="InterPro" id="IPR039808">
    <property type="entry name" value="Cadherin"/>
</dbReference>
<reference evidence="11" key="3">
    <citation type="submission" date="2025-09" db="UniProtKB">
        <authorList>
            <consortium name="Ensembl"/>
        </authorList>
    </citation>
    <scope>IDENTIFICATION</scope>
</reference>
<feature type="chain" id="PRO_5025469297" description="Cadherin domain-containing protein" evidence="9">
    <location>
        <begin position="26"/>
        <end position="1296"/>
    </location>
</feature>
<keyword evidence="3" id="KW-0677">Repeat</keyword>
<evidence type="ECO:0000256" key="8">
    <source>
        <dbReference type="SAM" id="Phobius"/>
    </source>
</evidence>
<dbReference type="CDD" id="cd11304">
    <property type="entry name" value="Cadherin_repeat"/>
    <property type="match status" value="9"/>
</dbReference>
<reference evidence="11" key="2">
    <citation type="submission" date="2025-08" db="UniProtKB">
        <authorList>
            <consortium name="Ensembl"/>
        </authorList>
    </citation>
    <scope>IDENTIFICATION</scope>
</reference>
<dbReference type="OMA" id="QTVMLVQ"/>
<name>A0A671TTC0_SPAAU</name>
<dbReference type="CTD" id="54825"/>
<protein>
    <recommendedName>
        <fullName evidence="10">Cadherin domain-containing protein</fullName>
    </recommendedName>
</protein>
<feature type="domain" description="Cadherin" evidence="10">
    <location>
        <begin position="368"/>
        <end position="476"/>
    </location>
</feature>
<dbReference type="PROSITE" id="PS00232">
    <property type="entry name" value="CADHERIN_1"/>
    <property type="match status" value="4"/>
</dbReference>
<feature type="signal peptide" evidence="9">
    <location>
        <begin position="1"/>
        <end position="25"/>
    </location>
</feature>
<feature type="domain" description="Cadherin" evidence="10">
    <location>
        <begin position="691"/>
        <end position="800"/>
    </location>
</feature>
<dbReference type="FunFam" id="2.60.40.60:FF:000020">
    <property type="entry name" value="Dachsous cadherin-related 1b"/>
    <property type="match status" value="1"/>
</dbReference>
<keyword evidence="12" id="KW-1185">Reference proteome</keyword>
<dbReference type="GO" id="GO:0016342">
    <property type="term" value="C:catenin complex"/>
    <property type="evidence" value="ECO:0007669"/>
    <property type="project" value="TreeGrafter"/>
</dbReference>
<keyword evidence="2 8" id="KW-0812">Transmembrane</keyword>
<feature type="domain" description="Cadherin" evidence="10">
    <location>
        <begin position="800"/>
        <end position="915"/>
    </location>
</feature>
<feature type="domain" description="Cadherin" evidence="10">
    <location>
        <begin position="917"/>
        <end position="1075"/>
    </location>
</feature>
<feature type="domain" description="Cadherin" evidence="10">
    <location>
        <begin position="128"/>
        <end position="243"/>
    </location>
</feature>
<dbReference type="FunFam" id="2.60.40.60:FF:000252">
    <property type="entry name" value="Cadherin related family member 2"/>
    <property type="match status" value="1"/>
</dbReference>
<dbReference type="PROSITE" id="PS50268">
    <property type="entry name" value="CADHERIN_2"/>
    <property type="match status" value="9"/>
</dbReference>
<reference evidence="11" key="1">
    <citation type="submission" date="2021-04" db="EMBL/GenBank/DDBJ databases">
        <authorList>
            <consortium name="Wellcome Sanger Institute Data Sharing"/>
        </authorList>
    </citation>
    <scope>NUCLEOTIDE SEQUENCE [LARGE SCALE GENOMIC DNA]</scope>
</reference>
<feature type="transmembrane region" description="Helical" evidence="8">
    <location>
        <begin position="1136"/>
        <end position="1158"/>
    </location>
</feature>
<dbReference type="GO" id="GO:0005509">
    <property type="term" value="F:calcium ion binding"/>
    <property type="evidence" value="ECO:0007669"/>
    <property type="project" value="UniProtKB-UniRule"/>
</dbReference>
<evidence type="ECO:0000256" key="4">
    <source>
        <dbReference type="ARBA" id="ARBA00022837"/>
    </source>
</evidence>
<keyword evidence="6 8" id="KW-0472">Membrane</keyword>
<dbReference type="Gene3D" id="2.60.40.60">
    <property type="entry name" value="Cadherins"/>
    <property type="match status" value="9"/>
</dbReference>
<dbReference type="InterPro" id="IPR002126">
    <property type="entry name" value="Cadherin-like_dom"/>
</dbReference>
<evidence type="ECO:0000256" key="6">
    <source>
        <dbReference type="ARBA" id="ARBA00023136"/>
    </source>
</evidence>
<feature type="domain" description="Cadherin" evidence="10">
    <location>
        <begin position="36"/>
        <end position="127"/>
    </location>
</feature>
<dbReference type="PANTHER" id="PTHR24027:SF411">
    <property type="entry name" value="CADHERIN DOMAIN-CONTAINING PROTEIN"/>
    <property type="match status" value="1"/>
</dbReference>
<evidence type="ECO:0000256" key="3">
    <source>
        <dbReference type="ARBA" id="ARBA00022737"/>
    </source>
</evidence>
<feature type="domain" description="Cadherin" evidence="10">
    <location>
        <begin position="582"/>
        <end position="690"/>
    </location>
</feature>
<dbReference type="FunCoup" id="A0A671TTC0">
    <property type="interactions" value="794"/>
</dbReference>
<keyword evidence="5 8" id="KW-1133">Transmembrane helix</keyword>
<evidence type="ECO:0000256" key="2">
    <source>
        <dbReference type="ARBA" id="ARBA00022692"/>
    </source>
</evidence>
<feature type="domain" description="Cadherin" evidence="10">
    <location>
        <begin position="477"/>
        <end position="581"/>
    </location>
</feature>
<feature type="domain" description="Cadherin" evidence="10">
    <location>
        <begin position="244"/>
        <end position="354"/>
    </location>
</feature>
<proteinExistence type="predicted"/>
<accession>A0A671TTC0</accession>
<dbReference type="InterPro" id="IPR020894">
    <property type="entry name" value="Cadherin_CS"/>
</dbReference>
<evidence type="ECO:0000313" key="11">
    <source>
        <dbReference type="Ensembl" id="ENSSAUP00010005274.1"/>
    </source>
</evidence>
<dbReference type="SUPFAM" id="SSF49313">
    <property type="entry name" value="Cadherin-like"/>
    <property type="match status" value="9"/>
</dbReference>
<dbReference type="GeneID" id="115569015"/>
<dbReference type="InParanoid" id="A0A671TTC0"/>
<gene>
    <name evidence="11" type="primary">cdhr2</name>
</gene>
<dbReference type="PANTHER" id="PTHR24027">
    <property type="entry name" value="CADHERIN-23"/>
    <property type="match status" value="1"/>
</dbReference>
<comment type="subcellular location">
    <subcellularLocation>
        <location evidence="1">Membrane</location>
    </subcellularLocation>
</comment>
<organism evidence="11 12">
    <name type="scientific">Sparus aurata</name>
    <name type="common">Gilthead sea bream</name>
    <dbReference type="NCBI Taxonomy" id="8175"/>
    <lineage>
        <taxon>Eukaryota</taxon>
        <taxon>Metazoa</taxon>
        <taxon>Chordata</taxon>
        <taxon>Craniata</taxon>
        <taxon>Vertebrata</taxon>
        <taxon>Euteleostomi</taxon>
        <taxon>Actinopterygii</taxon>
        <taxon>Neopterygii</taxon>
        <taxon>Teleostei</taxon>
        <taxon>Neoteleostei</taxon>
        <taxon>Acanthomorphata</taxon>
        <taxon>Eupercaria</taxon>
        <taxon>Spariformes</taxon>
        <taxon>Sparidae</taxon>
        <taxon>Sparus</taxon>
    </lineage>
</organism>
<dbReference type="RefSeq" id="XP_030252723.1">
    <property type="nucleotide sequence ID" value="XM_030396863.1"/>
</dbReference>